<keyword evidence="9" id="KW-1185">Reference proteome</keyword>
<keyword evidence="1" id="KW-0547">Nucleotide-binding</keyword>
<dbReference type="InterPro" id="IPR058210">
    <property type="entry name" value="SACS/Nov_dom"/>
</dbReference>
<keyword evidence="3" id="KW-0347">Helicase</keyword>
<dbReference type="SUPFAM" id="SSF52540">
    <property type="entry name" value="P-loop containing nucleoside triphosphate hydrolases"/>
    <property type="match status" value="1"/>
</dbReference>
<protein>
    <submittedName>
        <fullName evidence="8">AAA domain-containing protein</fullName>
    </submittedName>
</protein>
<name>A0ABV4CWJ6_9BACT</name>
<proteinExistence type="predicted"/>
<evidence type="ECO:0000259" key="7">
    <source>
        <dbReference type="Pfam" id="PF25794"/>
    </source>
</evidence>
<feature type="region of interest" description="Disordered" evidence="5">
    <location>
        <begin position="922"/>
        <end position="979"/>
    </location>
</feature>
<dbReference type="InterPro" id="IPR027417">
    <property type="entry name" value="P-loop_NTPase"/>
</dbReference>
<dbReference type="Gene3D" id="3.30.565.10">
    <property type="entry name" value="Histidine kinase-like ATPase, C-terminal domain"/>
    <property type="match status" value="1"/>
</dbReference>
<dbReference type="NCBIfam" id="NF047352">
    <property type="entry name" value="P_loop_sacsin"/>
    <property type="match status" value="1"/>
</dbReference>
<dbReference type="RefSeq" id="WP_369863273.1">
    <property type="nucleotide sequence ID" value="NZ_JBCLPP010000009.1"/>
</dbReference>
<dbReference type="SUPFAM" id="SSF55874">
    <property type="entry name" value="ATPase domain of HSP90 chaperone/DNA topoisomerase II/histidine kinase"/>
    <property type="match status" value="1"/>
</dbReference>
<feature type="compositionally biased region" description="Basic and acidic residues" evidence="5">
    <location>
        <begin position="922"/>
        <end position="939"/>
    </location>
</feature>
<evidence type="ECO:0000313" key="9">
    <source>
        <dbReference type="Proteomes" id="UP001565200"/>
    </source>
</evidence>
<dbReference type="PANTHER" id="PTHR43788">
    <property type="entry name" value="DNA2/NAM7 HELICASE FAMILY MEMBER"/>
    <property type="match status" value="1"/>
</dbReference>
<dbReference type="Proteomes" id="UP001565200">
    <property type="component" value="Unassembled WGS sequence"/>
</dbReference>
<dbReference type="Gene3D" id="3.40.50.300">
    <property type="entry name" value="P-loop containing nucleotide triphosphate hydrolases"/>
    <property type="match status" value="2"/>
</dbReference>
<keyword evidence="4" id="KW-0067">ATP-binding</keyword>
<dbReference type="Pfam" id="PF25794">
    <property type="entry name" value="SACS"/>
    <property type="match status" value="1"/>
</dbReference>
<accession>A0ABV4CWJ6</accession>
<evidence type="ECO:0000259" key="6">
    <source>
        <dbReference type="Pfam" id="PF13087"/>
    </source>
</evidence>
<dbReference type="InterPro" id="IPR036890">
    <property type="entry name" value="HATPase_C_sf"/>
</dbReference>
<feature type="domain" description="DNA2/NAM7 helicase-like C-terminal" evidence="6">
    <location>
        <begin position="1352"/>
        <end position="1538"/>
    </location>
</feature>
<dbReference type="Pfam" id="PF13245">
    <property type="entry name" value="AAA_19"/>
    <property type="match status" value="1"/>
</dbReference>
<gene>
    <name evidence="8" type="ORF">AAK873_04670</name>
</gene>
<evidence type="ECO:0000256" key="4">
    <source>
        <dbReference type="ARBA" id="ARBA00022840"/>
    </source>
</evidence>
<dbReference type="EMBL" id="JBCLPP010000009">
    <property type="protein sequence ID" value="MEY8244915.1"/>
    <property type="molecule type" value="Genomic_DNA"/>
</dbReference>
<evidence type="ECO:0000256" key="2">
    <source>
        <dbReference type="ARBA" id="ARBA00022801"/>
    </source>
</evidence>
<organism evidence="8 9">
    <name type="scientific">Heminiphilus faecis</name>
    <dbReference type="NCBI Taxonomy" id="2601703"/>
    <lineage>
        <taxon>Bacteria</taxon>
        <taxon>Pseudomonadati</taxon>
        <taxon>Bacteroidota</taxon>
        <taxon>Bacteroidia</taxon>
        <taxon>Bacteroidales</taxon>
        <taxon>Muribaculaceae</taxon>
        <taxon>Heminiphilus</taxon>
    </lineage>
</organism>
<comment type="caution">
    <text evidence="8">The sequence shown here is derived from an EMBL/GenBank/DDBJ whole genome shotgun (WGS) entry which is preliminary data.</text>
</comment>
<dbReference type="PANTHER" id="PTHR43788:SF8">
    <property type="entry name" value="DNA-BINDING PROTEIN SMUBP-2"/>
    <property type="match status" value="1"/>
</dbReference>
<evidence type="ECO:0000313" key="8">
    <source>
        <dbReference type="EMBL" id="MEY8244915.1"/>
    </source>
</evidence>
<evidence type="ECO:0000256" key="5">
    <source>
        <dbReference type="SAM" id="MobiDB-lite"/>
    </source>
</evidence>
<evidence type="ECO:0000256" key="1">
    <source>
        <dbReference type="ARBA" id="ARBA00022741"/>
    </source>
</evidence>
<dbReference type="Pfam" id="PF13087">
    <property type="entry name" value="AAA_12"/>
    <property type="match status" value="1"/>
</dbReference>
<dbReference type="InterPro" id="IPR041679">
    <property type="entry name" value="DNA2/NAM7-like_C"/>
</dbReference>
<reference evidence="8 9" key="1">
    <citation type="submission" date="2024-03" db="EMBL/GenBank/DDBJ databases">
        <title>Mouse gut bacterial collection (mGBC) of GemPharmatech.</title>
        <authorList>
            <person name="He Y."/>
            <person name="Dong L."/>
            <person name="Wu D."/>
            <person name="Gao X."/>
            <person name="Lin Z."/>
        </authorList>
    </citation>
    <scope>NUCLEOTIDE SEQUENCE [LARGE SCALE GENOMIC DNA]</scope>
    <source>
        <strain evidence="8 9">54-13</strain>
    </source>
</reference>
<feature type="domain" description="Sacsin/Nov" evidence="7">
    <location>
        <begin position="29"/>
        <end position="143"/>
    </location>
</feature>
<dbReference type="InterPro" id="IPR050534">
    <property type="entry name" value="Coronavir_polyprotein_1ab"/>
</dbReference>
<keyword evidence="2" id="KW-0378">Hydrolase</keyword>
<evidence type="ECO:0000256" key="3">
    <source>
        <dbReference type="ARBA" id="ARBA00022806"/>
    </source>
</evidence>
<sequence length="1622" mass="188478">MKPNAKEKQWFDLLHSSQLEDLKVFMKPKYFNVFNGVIDKYSDSAHFIYELLQNADDAGATEVEIELQHGRFIFSHNGRIRFTVSNPETEVQDRKIGKLGHINSICSIGFSSKNYESEIKENKIGKFGVGFKAVFQYTSTPEIYDYPFCFRIDNYIVPTSIEPVQYQKQNKTVFVLPFNHEGITPERAFEEISQKLKNLDYPQLFLHNIRSIAWRTPIDSDVIEKALDIEGKNDDITYSLYTLKKKGDRQRVLILKRLVEVPTHGNHEVAIGYYIDHGRILTKTSRNIHCFFPTNENIGTCYVIHAPFALVDNRQQIKRDNDINLSLFKSIAELAADSLLTLRDWDGFDKAKLLNDNILQLIKYNTTSYDGDNYWYNSRRIDNYFKESYDNIFEGEPLFLSRSGVYLTKSQGWWATDDILKLFDDNQIIDLTVLSIQESKEENEEDEEEYDEDTDKSVYGFVLCSVAQRDLDESSINIDKLDGEVLSRQITSAFMVKQSLGWLERFYDYVLRRRLVEDYELNKGNRSNAPMRYAQIIKNQEGDFVCAYGRDKKLNVFFYEEGVTSADKSINTDLYETSGKFREVIKELKIKVPSHLDTIRIQINRQEEKLDDRETLLISDINHINDIFIKAIRFYNSCSLNERKELIEMVKSSPIFLCDHNNQEERVCACKPDDVFKDISILREYFRACVNSRKVYQFFNIQSYDKCIREVGKESFDEFIDRIIVKDSPEIIVESQYLTSEERVHRAHEKVYKKEFPSFEGLLDVLDTLERGNGSKELSIYVWNLLIKAYHSNASFFKNNESHYFYYSNRIQYWTYNSLLIELRTRRWFYIGEELRCIKEDAYKEELCENGYTFDADLMEKLEISSTPNVQEAEIINEMSEGTREAFALGKELKNLGFNSIEEIKRMRERLTQLERKEEAEAAAQFEREERAKRRKQEEEGQNLLPKRKKSAGIQGTDFERPDNVRAKSHQAENVQSKNKNIEDILEGFEEKARIQRDELEKVANLRDRIEKAKKYSYDWFLSLMELEVQSQGSTGASGKKALYISFDTISFNPKNDRMMILSDASRYVSASLEDLDTLPVTFVFRNGSVEKFSFESASVKEDNLILKCGEESLKVIEALRKNFDTLQHAFIEVNEPIDILTQWQSRLNSLDFDADFSLKENLRPDIEFIFGPPGTGKTTTLARRINELVDSADREIKILVLAPTNKACDVLTKKLHEINEGNDGWIWRFVKTDDPYIEDEELVYNRDSQISRQNKVCVISTIARYAFDGFDNGDLRALEWDYIIIDEASMIPLYEIILPMYNPLSGKIIISGDPFQIEPIVNIDLWKKENIYKMVNLNDFTNPKTEPCQFNVTPLLTQYRSIPAIGELFSDYLYGGKLLHNRKTEDHKLLEMGLVENPLNVISFPVGKDSIFDLKRLNKSNIQVYSVVFTVEFLKYISRKLDKNHSGKEIRIGVVSPYSAEIQAIQKIYNQSAPQYNNISVDFGSAHGFQGDQCDIIVAVINPPASGLKRAADMTFVNNQNILNVAISRASDYLYILIPEKDYENFDSLYEIKKIGRKMTSLKCSFTTSDEIEKIMFGESQFIENNTYVTSHKMTNVFNTPFTKYEIRIDENAIDIQINDL</sequence>